<gene>
    <name evidence="3" type="primary">cpaB</name>
    <name evidence="3" type="ORF">H0I76_16415</name>
</gene>
<keyword evidence="4" id="KW-1185">Reference proteome</keyword>
<protein>
    <submittedName>
        <fullName evidence="3">Flp pilus assembly protein CpaB</fullName>
    </submittedName>
</protein>
<evidence type="ECO:0000256" key="1">
    <source>
        <dbReference type="ARBA" id="ARBA00022679"/>
    </source>
</evidence>
<dbReference type="GO" id="GO:0016740">
    <property type="term" value="F:transferase activity"/>
    <property type="evidence" value="ECO:0007669"/>
    <property type="project" value="UniProtKB-KW"/>
</dbReference>
<evidence type="ECO:0000313" key="3">
    <source>
        <dbReference type="EMBL" id="MBK0400785.1"/>
    </source>
</evidence>
<accession>A0A8J7MAH1</accession>
<dbReference type="NCBIfam" id="TIGR03177">
    <property type="entry name" value="pilus_cpaB"/>
    <property type="match status" value="1"/>
</dbReference>
<dbReference type="InterPro" id="IPR013974">
    <property type="entry name" value="SAF"/>
</dbReference>
<dbReference type="RefSeq" id="WP_200612272.1">
    <property type="nucleotide sequence ID" value="NZ_JAEHHL010000010.1"/>
</dbReference>
<sequence length="273" mass="28937">MRLIGILVLILGVALAGGALYYSKQYFAAFEARNQGPQGPAMAKVVVAKIPLSYGQELEPSALNVIDWPKASVPAGTFDAVEALVDSSGQQKRFVLRAMEPGEPILQAKITGFGQEAGMAMRLADGKRAYSLPIDAVSGVAGFLAPGDRVDIILTESRGEQLASRVILQDILVIAVDQSQTKDRASPRVGRTATVEVDSRQAQILALAQQVGRLSLTLRGLNESETAGTGEGDASKPVSLDDLIGRAEKPKVVDTGTDIRVRKGTAVETTRIE</sequence>
<dbReference type="AlphaFoldDB" id="A0A8J7MAH1"/>
<evidence type="ECO:0000259" key="2">
    <source>
        <dbReference type="PROSITE" id="PS50926"/>
    </source>
</evidence>
<name>A0A8J7MAH1_9RHOB</name>
<dbReference type="Proteomes" id="UP000655420">
    <property type="component" value="Unassembled WGS sequence"/>
</dbReference>
<evidence type="ECO:0000313" key="4">
    <source>
        <dbReference type="Proteomes" id="UP000655420"/>
    </source>
</evidence>
<reference evidence="3" key="1">
    <citation type="submission" date="2020-12" db="EMBL/GenBank/DDBJ databases">
        <title>Bacterial taxonomy.</title>
        <authorList>
            <person name="Pan X."/>
        </authorList>
    </citation>
    <scope>NUCLEOTIDE SEQUENCE</scope>
    <source>
        <strain evidence="3">M0105</strain>
    </source>
</reference>
<dbReference type="CDD" id="cd11614">
    <property type="entry name" value="SAF_CpaB_FlgA_like"/>
    <property type="match status" value="1"/>
</dbReference>
<dbReference type="PROSITE" id="PS50926">
    <property type="entry name" value="TRAM"/>
    <property type="match status" value="1"/>
</dbReference>
<dbReference type="Pfam" id="PF08666">
    <property type="entry name" value="SAF"/>
    <property type="match status" value="1"/>
</dbReference>
<dbReference type="Pfam" id="PF16976">
    <property type="entry name" value="RcpC"/>
    <property type="match status" value="1"/>
</dbReference>
<proteinExistence type="predicted"/>
<comment type="caution">
    <text evidence="3">The sequence shown here is derived from an EMBL/GenBank/DDBJ whole genome shotgun (WGS) entry which is preliminary data.</text>
</comment>
<dbReference type="InterPro" id="IPR002792">
    <property type="entry name" value="TRAM_dom"/>
</dbReference>
<organism evidence="3 4">
    <name type="scientific">Thermohalobaculum xanthum</name>
    <dbReference type="NCBI Taxonomy" id="2753746"/>
    <lineage>
        <taxon>Bacteria</taxon>
        <taxon>Pseudomonadati</taxon>
        <taxon>Pseudomonadota</taxon>
        <taxon>Alphaproteobacteria</taxon>
        <taxon>Rhodobacterales</taxon>
        <taxon>Paracoccaceae</taxon>
        <taxon>Thermohalobaculum</taxon>
    </lineage>
</organism>
<dbReference type="InterPro" id="IPR031571">
    <property type="entry name" value="RcpC_dom"/>
</dbReference>
<dbReference type="InterPro" id="IPR017592">
    <property type="entry name" value="Pilus_assmbl_Flp-typ_CpaB"/>
</dbReference>
<feature type="domain" description="TRAM" evidence="2">
    <location>
        <begin position="98"/>
        <end position="168"/>
    </location>
</feature>
<dbReference type="EMBL" id="JAEHHL010000010">
    <property type="protein sequence ID" value="MBK0400785.1"/>
    <property type="molecule type" value="Genomic_DNA"/>
</dbReference>
<keyword evidence="1" id="KW-0808">Transferase</keyword>
<dbReference type="SMART" id="SM00858">
    <property type="entry name" value="SAF"/>
    <property type="match status" value="1"/>
</dbReference>